<evidence type="ECO:0000313" key="2">
    <source>
        <dbReference type="EMBL" id="SDJ53648.1"/>
    </source>
</evidence>
<comment type="caution">
    <text evidence="2">The sequence shown here is derived from an EMBL/GenBank/DDBJ whole genome shotgun (WGS) entry which is preliminary data.</text>
</comment>
<dbReference type="Gene3D" id="1.10.1200.10">
    <property type="entry name" value="ACP-like"/>
    <property type="match status" value="1"/>
</dbReference>
<proteinExistence type="predicted"/>
<evidence type="ECO:0000313" key="3">
    <source>
        <dbReference type="Proteomes" id="UP000198900"/>
    </source>
</evidence>
<evidence type="ECO:0000259" key="1">
    <source>
        <dbReference type="PROSITE" id="PS50075"/>
    </source>
</evidence>
<dbReference type="SUPFAM" id="SSF47336">
    <property type="entry name" value="ACP-like"/>
    <property type="match status" value="1"/>
</dbReference>
<reference evidence="2" key="1">
    <citation type="submission" date="2016-10" db="EMBL/GenBank/DDBJ databases">
        <authorList>
            <person name="Varghese N."/>
            <person name="Submissions S."/>
        </authorList>
    </citation>
    <scope>NUCLEOTIDE SEQUENCE [LARGE SCALE GENOMIC DNA]</scope>
    <source>
        <strain evidence="2">YR281</strain>
    </source>
</reference>
<feature type="domain" description="Carrier" evidence="1">
    <location>
        <begin position="5"/>
        <end position="80"/>
    </location>
</feature>
<dbReference type="Proteomes" id="UP000198900">
    <property type="component" value="Unassembled WGS sequence"/>
</dbReference>
<protein>
    <submittedName>
        <fullName evidence="2">Phosphopantetheine attachment site</fullName>
    </submittedName>
</protein>
<dbReference type="EMBL" id="FNDI01000060">
    <property type="protein sequence ID" value="SDJ53648.1"/>
    <property type="molecule type" value="Genomic_DNA"/>
</dbReference>
<dbReference type="InterPro" id="IPR009081">
    <property type="entry name" value="PP-bd_ACP"/>
</dbReference>
<dbReference type="InterPro" id="IPR036736">
    <property type="entry name" value="ACP-like_sf"/>
</dbReference>
<gene>
    <name evidence="2" type="ORF">SAMN04487926_16010</name>
</gene>
<keyword evidence="3" id="KW-1185">Reference proteome</keyword>
<organism evidence="2 3">
    <name type="scientific">Paraburkholderia steynii</name>
    <dbReference type="NCBI Taxonomy" id="1245441"/>
    <lineage>
        <taxon>Bacteria</taxon>
        <taxon>Pseudomonadati</taxon>
        <taxon>Pseudomonadota</taxon>
        <taxon>Betaproteobacteria</taxon>
        <taxon>Burkholderiales</taxon>
        <taxon>Burkholderiaceae</taxon>
        <taxon>Paraburkholderia</taxon>
    </lineage>
</organism>
<dbReference type="RefSeq" id="WP_091790553.1">
    <property type="nucleotide sequence ID" value="NZ_FNDI01000060.1"/>
</dbReference>
<accession>A0A7Z7FQS1</accession>
<name>A0A7Z7FQS1_9BURK</name>
<sequence>MNKDNEAINTEAWLIDACTALGLRVENAESDFFEAGGTSITAVKLLVRVEEHFGDDALTPEILFAQSRVADLARHISQHRTTREA</sequence>
<dbReference type="PROSITE" id="PS50075">
    <property type="entry name" value="CARRIER"/>
    <property type="match status" value="1"/>
</dbReference>
<dbReference type="Pfam" id="PF00550">
    <property type="entry name" value="PP-binding"/>
    <property type="match status" value="1"/>
</dbReference>
<dbReference type="AlphaFoldDB" id="A0A7Z7FQS1"/>